<name>A0A285CWI8_9BACI</name>
<evidence type="ECO:0000313" key="2">
    <source>
        <dbReference type="EMBL" id="SNX71406.1"/>
    </source>
</evidence>
<gene>
    <name evidence="2" type="ORF">SAMN05877753_105168</name>
</gene>
<keyword evidence="3" id="KW-1185">Reference proteome</keyword>
<dbReference type="EMBL" id="OAOP01000005">
    <property type="protein sequence ID" value="SNX71406.1"/>
    <property type="molecule type" value="Genomic_DNA"/>
</dbReference>
<evidence type="ECO:0000313" key="3">
    <source>
        <dbReference type="Proteomes" id="UP000219546"/>
    </source>
</evidence>
<protein>
    <submittedName>
        <fullName evidence="2">DDE family transposase</fullName>
    </submittedName>
</protein>
<feature type="domain" description="Transposase DDE" evidence="1">
    <location>
        <begin position="2"/>
        <end position="57"/>
    </location>
</feature>
<dbReference type="AlphaFoldDB" id="A0A285CWI8"/>
<reference evidence="2 3" key="1">
    <citation type="submission" date="2017-08" db="EMBL/GenBank/DDBJ databases">
        <authorList>
            <person name="de Groot N.N."/>
        </authorList>
    </citation>
    <scope>NUCLEOTIDE SEQUENCE [LARGE SCALE GENOMIC DNA]</scope>
    <source>
        <strain evidence="2 3">JC228</strain>
    </source>
</reference>
<dbReference type="Proteomes" id="UP000219546">
    <property type="component" value="Unassembled WGS sequence"/>
</dbReference>
<evidence type="ECO:0000259" key="1">
    <source>
        <dbReference type="Pfam" id="PF13751"/>
    </source>
</evidence>
<organism evidence="2 3">
    <name type="scientific">Bacillus oleivorans</name>
    <dbReference type="NCBI Taxonomy" id="1448271"/>
    <lineage>
        <taxon>Bacteria</taxon>
        <taxon>Bacillati</taxon>
        <taxon>Bacillota</taxon>
        <taxon>Bacilli</taxon>
        <taxon>Bacillales</taxon>
        <taxon>Bacillaceae</taxon>
        <taxon>Bacillus</taxon>
    </lineage>
</organism>
<proteinExistence type="predicted"/>
<accession>A0A285CWI8</accession>
<dbReference type="InterPro" id="IPR025668">
    <property type="entry name" value="Tnp_DDE_dom"/>
</dbReference>
<dbReference type="Pfam" id="PF13751">
    <property type="entry name" value="DDE_Tnp_1_6"/>
    <property type="match status" value="1"/>
</dbReference>
<sequence length="60" mass="7027">MLSKSGKMLYKFRKEKVERSYADSKELLGLRYCRLRGLKNASEQVLHTAACQNIKRLQHT</sequence>